<evidence type="ECO:0000313" key="3">
    <source>
        <dbReference type="EMBL" id="PAV22897.1"/>
    </source>
</evidence>
<keyword evidence="4" id="KW-1185">Reference proteome</keyword>
<feature type="compositionally biased region" description="Polar residues" evidence="1">
    <location>
        <begin position="269"/>
        <end position="279"/>
    </location>
</feature>
<dbReference type="PANTHER" id="PTHR12277">
    <property type="entry name" value="ALPHA/BETA HYDROLASE DOMAIN-CONTAINING PROTEIN"/>
    <property type="match status" value="1"/>
</dbReference>
<protein>
    <submittedName>
        <fullName evidence="3">Alpha beta-hydrolase</fullName>
    </submittedName>
</protein>
<dbReference type="Pfam" id="PF12146">
    <property type="entry name" value="Hydrolase_4"/>
    <property type="match status" value="1"/>
</dbReference>
<evidence type="ECO:0000313" key="4">
    <source>
        <dbReference type="Proteomes" id="UP000217199"/>
    </source>
</evidence>
<dbReference type="FunCoup" id="A0A286UTK3">
    <property type="interactions" value="164"/>
</dbReference>
<reference evidence="3 4" key="1">
    <citation type="journal article" date="2017" name="Mol. Ecol.">
        <title>Comparative and population genomic landscape of Phellinus noxius: A hypervariable fungus causing root rot in trees.</title>
        <authorList>
            <person name="Chung C.L."/>
            <person name="Lee T.J."/>
            <person name="Akiba M."/>
            <person name="Lee H.H."/>
            <person name="Kuo T.H."/>
            <person name="Liu D."/>
            <person name="Ke H.M."/>
            <person name="Yokoi T."/>
            <person name="Roa M.B."/>
            <person name="Lu M.J."/>
            <person name="Chang Y.Y."/>
            <person name="Ann P.J."/>
            <person name="Tsai J.N."/>
            <person name="Chen C.Y."/>
            <person name="Tzean S.S."/>
            <person name="Ota Y."/>
            <person name="Hattori T."/>
            <person name="Sahashi N."/>
            <person name="Liou R.F."/>
            <person name="Kikuchi T."/>
            <person name="Tsai I.J."/>
        </authorList>
    </citation>
    <scope>NUCLEOTIDE SEQUENCE [LARGE SCALE GENOMIC DNA]</scope>
    <source>
        <strain evidence="3 4">FFPRI411160</strain>
    </source>
</reference>
<gene>
    <name evidence="3" type="ORF">PNOK_0285400</name>
</gene>
<dbReference type="STRING" id="2282107.A0A286UTK3"/>
<feature type="domain" description="Serine aminopeptidase S33" evidence="2">
    <location>
        <begin position="78"/>
        <end position="188"/>
    </location>
</feature>
<organism evidence="3 4">
    <name type="scientific">Pyrrhoderma noxium</name>
    <dbReference type="NCBI Taxonomy" id="2282107"/>
    <lineage>
        <taxon>Eukaryota</taxon>
        <taxon>Fungi</taxon>
        <taxon>Dikarya</taxon>
        <taxon>Basidiomycota</taxon>
        <taxon>Agaricomycotina</taxon>
        <taxon>Agaricomycetes</taxon>
        <taxon>Hymenochaetales</taxon>
        <taxon>Hymenochaetaceae</taxon>
        <taxon>Pyrrhoderma</taxon>
    </lineage>
</organism>
<feature type="region of interest" description="Disordered" evidence="1">
    <location>
        <begin position="247"/>
        <end position="283"/>
    </location>
</feature>
<comment type="caution">
    <text evidence="3">The sequence shown here is derived from an EMBL/GenBank/DDBJ whole genome shotgun (WGS) entry which is preliminary data.</text>
</comment>
<dbReference type="Proteomes" id="UP000217199">
    <property type="component" value="Unassembled WGS sequence"/>
</dbReference>
<dbReference type="SUPFAM" id="SSF53474">
    <property type="entry name" value="alpha/beta-Hydrolases"/>
    <property type="match status" value="1"/>
</dbReference>
<name>A0A286UTK3_9AGAM</name>
<evidence type="ECO:0000256" key="1">
    <source>
        <dbReference type="SAM" id="MobiDB-lite"/>
    </source>
</evidence>
<dbReference type="AlphaFoldDB" id="A0A286UTK3"/>
<dbReference type="InterPro" id="IPR029058">
    <property type="entry name" value="AB_hydrolase_fold"/>
</dbReference>
<dbReference type="GO" id="GO:0008474">
    <property type="term" value="F:palmitoyl-(protein) hydrolase activity"/>
    <property type="evidence" value="ECO:0007669"/>
    <property type="project" value="TreeGrafter"/>
</dbReference>
<dbReference type="PANTHER" id="PTHR12277:SF81">
    <property type="entry name" value="PROTEIN ABHD13"/>
    <property type="match status" value="1"/>
</dbReference>
<dbReference type="Gene3D" id="3.40.50.1820">
    <property type="entry name" value="alpha/beta hydrolase"/>
    <property type="match status" value="1"/>
</dbReference>
<accession>A0A286UTK3</accession>
<proteinExistence type="predicted"/>
<dbReference type="GO" id="GO:0016020">
    <property type="term" value="C:membrane"/>
    <property type="evidence" value="ECO:0007669"/>
    <property type="project" value="TreeGrafter"/>
</dbReference>
<evidence type="ECO:0000259" key="2">
    <source>
        <dbReference type="Pfam" id="PF12146"/>
    </source>
</evidence>
<sequence length="319" mass="36045">MSLSEFVTLFLRHGPNVILYPGAFDPHPRVLHAPSKWNLDYEDLTLITEDKVKIHAYLLQVKKMKRDSRLSVPFEESCPVIIMFHGNSDNIGFTIPLAKKFYQDFHCNVLMLSPRGYGKSGGTPSTKGFQRDADTALQYILSHPDLSKSRIILYGQSMGGAMAIDLAGRKSDKISALIVENTFTSLCSLIPDVMPSCTLVAPFFRQWNSKRTLERLPYSITILMLSGENDEVIPPVHMHQLWKAACGPRKNSAGPPGLKKRNTKDGKSPDSTPNSNTKESLTEEIIERKGKFVSFPNRRHNNTCEDKNYWKTIREFLET</sequence>
<dbReference type="InterPro" id="IPR022742">
    <property type="entry name" value="Hydrolase_4"/>
</dbReference>
<dbReference type="EMBL" id="NBII01000002">
    <property type="protein sequence ID" value="PAV22897.1"/>
    <property type="molecule type" value="Genomic_DNA"/>
</dbReference>
<dbReference type="OrthoDB" id="10249433at2759"/>
<dbReference type="InParanoid" id="A0A286UTK3"/>